<evidence type="ECO:0000313" key="2">
    <source>
        <dbReference type="Proteomes" id="UP000092993"/>
    </source>
</evidence>
<dbReference type="OrthoDB" id="3199698at2759"/>
<dbReference type="STRING" id="5627.A0A1C7LT10"/>
<sequence>MPGSNINELLSLWAATLLKHNDTPPFQNRDDLYHMIDSTLLGDVKWESFTRPRTVIRNILGNPDFDGEIDYAPLREYFDGERRLKNFMGGDWAWRQADEIAKDPAAAGATFVPIILGSDKTTVSVATGQNEYYPLYTSIGNVHNNVRHVHRNAVALIGFLAIPKPTVNMLMMPVSESSVGSCSIHHYHESYNPSSQG</sequence>
<evidence type="ECO:0000313" key="1">
    <source>
        <dbReference type="EMBL" id="OBZ67668.1"/>
    </source>
</evidence>
<dbReference type="AlphaFoldDB" id="A0A1C7LT10"/>
<gene>
    <name evidence="1" type="ORF">A0H81_12056</name>
</gene>
<dbReference type="OMA" id="QHYDANG"/>
<dbReference type="Proteomes" id="UP000092993">
    <property type="component" value="Unassembled WGS sequence"/>
</dbReference>
<name>A0A1C7LT10_GRIFR</name>
<proteinExistence type="predicted"/>
<comment type="caution">
    <text evidence="1">The sequence shown here is derived from an EMBL/GenBank/DDBJ whole genome shotgun (WGS) entry which is preliminary data.</text>
</comment>
<dbReference type="InterPro" id="IPR041078">
    <property type="entry name" value="Plavaka"/>
</dbReference>
<dbReference type="EMBL" id="LUGG01000023">
    <property type="protein sequence ID" value="OBZ67668.1"/>
    <property type="molecule type" value="Genomic_DNA"/>
</dbReference>
<reference evidence="1 2" key="1">
    <citation type="submission" date="2016-03" db="EMBL/GenBank/DDBJ databases">
        <title>Whole genome sequencing of Grifola frondosa 9006-11.</title>
        <authorList>
            <person name="Min B."/>
            <person name="Park H."/>
            <person name="Kim J.-G."/>
            <person name="Cho H."/>
            <person name="Oh Y.-L."/>
            <person name="Kong W.-S."/>
            <person name="Choi I.-G."/>
        </authorList>
    </citation>
    <scope>NUCLEOTIDE SEQUENCE [LARGE SCALE GENOMIC DNA]</scope>
    <source>
        <strain evidence="1 2">9006-11</strain>
    </source>
</reference>
<dbReference type="Pfam" id="PF18759">
    <property type="entry name" value="Plavaka"/>
    <property type="match status" value="1"/>
</dbReference>
<protein>
    <submittedName>
        <fullName evidence="1">Uncharacterized protein</fullName>
    </submittedName>
</protein>
<organism evidence="1 2">
    <name type="scientific">Grifola frondosa</name>
    <name type="common">Maitake</name>
    <name type="synonym">Polyporus frondosus</name>
    <dbReference type="NCBI Taxonomy" id="5627"/>
    <lineage>
        <taxon>Eukaryota</taxon>
        <taxon>Fungi</taxon>
        <taxon>Dikarya</taxon>
        <taxon>Basidiomycota</taxon>
        <taxon>Agaricomycotina</taxon>
        <taxon>Agaricomycetes</taxon>
        <taxon>Polyporales</taxon>
        <taxon>Grifolaceae</taxon>
        <taxon>Grifola</taxon>
    </lineage>
</organism>
<accession>A0A1C7LT10</accession>
<keyword evidence="2" id="KW-1185">Reference proteome</keyword>